<gene>
    <name evidence="2" type="ORF">CLUMA_CG007005</name>
</gene>
<dbReference type="Proteomes" id="UP000183832">
    <property type="component" value="Unassembled WGS sequence"/>
</dbReference>
<evidence type="ECO:0000313" key="3">
    <source>
        <dbReference type="Proteomes" id="UP000183832"/>
    </source>
</evidence>
<accession>A0A1J1HZL9</accession>
<keyword evidence="1" id="KW-0732">Signal</keyword>
<evidence type="ECO:0000256" key="1">
    <source>
        <dbReference type="SAM" id="SignalP"/>
    </source>
</evidence>
<name>A0A1J1HZL9_9DIPT</name>
<feature type="chain" id="PRO_5012565856" evidence="1">
    <location>
        <begin position="28"/>
        <end position="70"/>
    </location>
</feature>
<feature type="signal peptide" evidence="1">
    <location>
        <begin position="1"/>
        <end position="27"/>
    </location>
</feature>
<protein>
    <submittedName>
        <fullName evidence="2">CLUMA_CG007005, isoform A</fullName>
    </submittedName>
</protein>
<organism evidence="2 3">
    <name type="scientific">Clunio marinus</name>
    <dbReference type="NCBI Taxonomy" id="568069"/>
    <lineage>
        <taxon>Eukaryota</taxon>
        <taxon>Metazoa</taxon>
        <taxon>Ecdysozoa</taxon>
        <taxon>Arthropoda</taxon>
        <taxon>Hexapoda</taxon>
        <taxon>Insecta</taxon>
        <taxon>Pterygota</taxon>
        <taxon>Neoptera</taxon>
        <taxon>Endopterygota</taxon>
        <taxon>Diptera</taxon>
        <taxon>Nematocera</taxon>
        <taxon>Chironomoidea</taxon>
        <taxon>Chironomidae</taxon>
        <taxon>Clunio</taxon>
    </lineage>
</organism>
<keyword evidence="3" id="KW-1185">Reference proteome</keyword>
<dbReference type="AlphaFoldDB" id="A0A1J1HZL9"/>
<evidence type="ECO:0000313" key="2">
    <source>
        <dbReference type="EMBL" id="CRK93469.1"/>
    </source>
</evidence>
<sequence length="70" mass="7185">MNMSKLSYYSILFVVIFVFIAITAVNGGGDGGFPNCASGQSVQCASLTCPPGTVTNDLDDPIGFCCCGPV</sequence>
<dbReference type="EMBL" id="CVRI01000037">
    <property type="protein sequence ID" value="CRK93469.1"/>
    <property type="molecule type" value="Genomic_DNA"/>
</dbReference>
<proteinExistence type="predicted"/>
<reference evidence="2 3" key="1">
    <citation type="submission" date="2015-04" db="EMBL/GenBank/DDBJ databases">
        <authorList>
            <person name="Syromyatnikov M.Y."/>
            <person name="Popov V.N."/>
        </authorList>
    </citation>
    <scope>NUCLEOTIDE SEQUENCE [LARGE SCALE GENOMIC DNA]</scope>
</reference>